<evidence type="ECO:0000256" key="7">
    <source>
        <dbReference type="SAM" id="Phobius"/>
    </source>
</evidence>
<evidence type="ECO:0000313" key="9">
    <source>
        <dbReference type="Proteomes" id="UP001309876"/>
    </source>
</evidence>
<feature type="transmembrane region" description="Helical" evidence="7">
    <location>
        <begin position="161"/>
        <end position="181"/>
    </location>
</feature>
<comment type="subcellular location">
    <subcellularLocation>
        <location evidence="1">Endoplasmic reticulum membrane</location>
        <topology evidence="1">Multi-pass membrane protein</topology>
    </subcellularLocation>
</comment>
<dbReference type="AlphaFoldDB" id="A0AAN7SUL4"/>
<keyword evidence="4 7" id="KW-1133">Transmembrane helix</keyword>
<accession>A0AAN7SUL4</accession>
<name>A0AAN7SUL4_9EURO</name>
<keyword evidence="5 7" id="KW-0472">Membrane</keyword>
<dbReference type="Proteomes" id="UP001309876">
    <property type="component" value="Unassembled WGS sequence"/>
</dbReference>
<feature type="region of interest" description="Disordered" evidence="6">
    <location>
        <begin position="19"/>
        <end position="39"/>
    </location>
</feature>
<comment type="caution">
    <text evidence="8">The sequence shown here is derived from an EMBL/GenBank/DDBJ whole genome shotgun (WGS) entry which is preliminary data.</text>
</comment>
<dbReference type="GO" id="GO:0070072">
    <property type="term" value="P:vacuolar proton-transporting V-type ATPase complex assembly"/>
    <property type="evidence" value="ECO:0007669"/>
    <property type="project" value="InterPro"/>
</dbReference>
<evidence type="ECO:0000256" key="1">
    <source>
        <dbReference type="ARBA" id="ARBA00004477"/>
    </source>
</evidence>
<evidence type="ECO:0000256" key="4">
    <source>
        <dbReference type="ARBA" id="ARBA00022989"/>
    </source>
</evidence>
<dbReference type="PANTHER" id="PTHR31394">
    <property type="entry name" value="TRANSMEMBRANE PROTEIN 199"/>
    <property type="match status" value="1"/>
</dbReference>
<dbReference type="InterPro" id="IPR021013">
    <property type="entry name" value="ATPase_Vma12"/>
</dbReference>
<dbReference type="GO" id="GO:0005789">
    <property type="term" value="C:endoplasmic reticulum membrane"/>
    <property type="evidence" value="ECO:0007669"/>
    <property type="project" value="UniProtKB-SubCell"/>
</dbReference>
<organism evidence="8 9">
    <name type="scientific">Lithohypha guttulata</name>
    <dbReference type="NCBI Taxonomy" id="1690604"/>
    <lineage>
        <taxon>Eukaryota</taxon>
        <taxon>Fungi</taxon>
        <taxon>Dikarya</taxon>
        <taxon>Ascomycota</taxon>
        <taxon>Pezizomycotina</taxon>
        <taxon>Eurotiomycetes</taxon>
        <taxon>Chaetothyriomycetidae</taxon>
        <taxon>Chaetothyriales</taxon>
        <taxon>Trichomeriaceae</taxon>
        <taxon>Lithohypha</taxon>
    </lineage>
</organism>
<evidence type="ECO:0000256" key="5">
    <source>
        <dbReference type="ARBA" id="ARBA00023136"/>
    </source>
</evidence>
<dbReference type="PANTHER" id="PTHR31394:SF1">
    <property type="entry name" value="TRANSMEMBRANE PROTEIN 199"/>
    <property type="match status" value="1"/>
</dbReference>
<keyword evidence="9" id="KW-1185">Reference proteome</keyword>
<protein>
    <submittedName>
        <fullName evidence="8">Uncharacterized protein</fullName>
    </submittedName>
</protein>
<keyword evidence="3" id="KW-0256">Endoplasmic reticulum</keyword>
<keyword evidence="2 7" id="KW-0812">Transmembrane</keyword>
<proteinExistence type="predicted"/>
<reference evidence="8 9" key="1">
    <citation type="submission" date="2023-08" db="EMBL/GenBank/DDBJ databases">
        <title>Black Yeasts Isolated from many extreme environments.</title>
        <authorList>
            <person name="Coleine C."/>
            <person name="Stajich J.E."/>
            <person name="Selbmann L."/>
        </authorList>
    </citation>
    <scope>NUCLEOTIDE SEQUENCE [LARGE SCALE GENOMIC DNA]</scope>
    <source>
        <strain evidence="8 9">CCFEE 5910</strain>
    </source>
</reference>
<sequence>MVLLTTTPLILETISTLPPNSTFHSQYPSSPSTPSTPANSISHNALITLSKHSGKTLNTLLRGTSIYKPPPEPKPEPSEEYKALMERLRVEQERKEYNLLIKQREEQSQQALSGKIGVEDEDGSDDISPSLVLNMSLSVAMCAWVAWHVTRWWPNDGIRVLVALGTALVVGIAEVAVYAAYLRKVEESRRKERRKREKKEVIGEYTDEGDAVDAWGSRGGKVSTDDTEVEQSEIWGRGVHGGMRRRVREKWEREQEALVSKE</sequence>
<evidence type="ECO:0000256" key="3">
    <source>
        <dbReference type="ARBA" id="ARBA00022824"/>
    </source>
</evidence>
<evidence type="ECO:0000256" key="6">
    <source>
        <dbReference type="SAM" id="MobiDB-lite"/>
    </source>
</evidence>
<evidence type="ECO:0000256" key="2">
    <source>
        <dbReference type="ARBA" id="ARBA00022692"/>
    </source>
</evidence>
<feature type="compositionally biased region" description="Low complexity" evidence="6">
    <location>
        <begin position="28"/>
        <end position="37"/>
    </location>
</feature>
<gene>
    <name evidence="8" type="ORF">LTR05_007183</name>
</gene>
<dbReference type="EMBL" id="JAVRRJ010000008">
    <property type="protein sequence ID" value="KAK5082041.1"/>
    <property type="molecule type" value="Genomic_DNA"/>
</dbReference>
<dbReference type="Pfam" id="PF11712">
    <property type="entry name" value="Vma12"/>
    <property type="match status" value="1"/>
</dbReference>
<evidence type="ECO:0000313" key="8">
    <source>
        <dbReference type="EMBL" id="KAK5082041.1"/>
    </source>
</evidence>